<dbReference type="EMBL" id="PQFF01000298">
    <property type="protein sequence ID" value="RHZ64149.1"/>
    <property type="molecule type" value="Genomic_DNA"/>
</dbReference>
<feature type="transmembrane region" description="Helical" evidence="1">
    <location>
        <begin position="243"/>
        <end position="268"/>
    </location>
</feature>
<evidence type="ECO:0000313" key="3">
    <source>
        <dbReference type="Proteomes" id="UP000266861"/>
    </source>
</evidence>
<accession>A0A397HLZ1</accession>
<evidence type="ECO:0000313" key="2">
    <source>
        <dbReference type="EMBL" id="RHZ64149.1"/>
    </source>
</evidence>
<feature type="transmembrane region" description="Helical" evidence="1">
    <location>
        <begin position="274"/>
        <end position="294"/>
    </location>
</feature>
<sequence>MDQNQNEQCLWWKPHAECQRKDAYNVVGYVGIALMLLDFGLFLSTLIWRYFKKRSDYYWTHLEIALTCLLFFCTFRVILILNAQGVFNAFPIFFDILSSLSWWFGKMSVYIYISQIFTIIPHLSSNPSNHSANSPWIPTKIQINIFFWFILSFSFVVIFLTSFIGSYHFHYKNDKNVMNLSFEIMFVVFWINDLIMASAVTYYGKLLSKLLDQSTTLAGNEIELRKIKRQFKVQLQNMRTTNYFLGTILWLYVIILVPSSIISSSVFLLNYTSAILNTFAAPALVLIIGISVIYNESSISLQNYILNTETNESVNLFS</sequence>
<keyword evidence="1" id="KW-0812">Transmembrane</keyword>
<feature type="transmembrane region" description="Helical" evidence="1">
    <location>
        <begin position="145"/>
        <end position="164"/>
    </location>
</feature>
<feature type="transmembrane region" description="Helical" evidence="1">
    <location>
        <begin position="29"/>
        <end position="51"/>
    </location>
</feature>
<organism evidence="2 3">
    <name type="scientific">Diversispora epigaea</name>
    <dbReference type="NCBI Taxonomy" id="1348612"/>
    <lineage>
        <taxon>Eukaryota</taxon>
        <taxon>Fungi</taxon>
        <taxon>Fungi incertae sedis</taxon>
        <taxon>Mucoromycota</taxon>
        <taxon>Glomeromycotina</taxon>
        <taxon>Glomeromycetes</taxon>
        <taxon>Diversisporales</taxon>
        <taxon>Diversisporaceae</taxon>
        <taxon>Diversispora</taxon>
    </lineage>
</organism>
<evidence type="ECO:0000256" key="1">
    <source>
        <dbReference type="SAM" id="Phobius"/>
    </source>
</evidence>
<keyword evidence="1" id="KW-1133">Transmembrane helix</keyword>
<dbReference type="AlphaFoldDB" id="A0A397HLZ1"/>
<gene>
    <name evidence="2" type="ORF">Glove_326g25</name>
</gene>
<keyword evidence="1" id="KW-0472">Membrane</keyword>
<protein>
    <recommendedName>
        <fullName evidence="4">G-protein coupled receptors family 1 profile domain-containing protein</fullName>
    </recommendedName>
</protein>
<reference evidence="2 3" key="1">
    <citation type="submission" date="2018-08" db="EMBL/GenBank/DDBJ databases">
        <title>Genome and evolution of the arbuscular mycorrhizal fungus Diversispora epigaea (formerly Glomus versiforme) and its bacterial endosymbionts.</title>
        <authorList>
            <person name="Sun X."/>
            <person name="Fei Z."/>
            <person name="Harrison M."/>
        </authorList>
    </citation>
    <scope>NUCLEOTIDE SEQUENCE [LARGE SCALE GENOMIC DNA]</scope>
    <source>
        <strain evidence="2 3">IT104</strain>
    </source>
</reference>
<feature type="transmembrane region" description="Helical" evidence="1">
    <location>
        <begin position="184"/>
        <end position="204"/>
    </location>
</feature>
<dbReference type="Proteomes" id="UP000266861">
    <property type="component" value="Unassembled WGS sequence"/>
</dbReference>
<dbReference type="OrthoDB" id="10604668at2759"/>
<proteinExistence type="predicted"/>
<evidence type="ECO:0008006" key="4">
    <source>
        <dbReference type="Google" id="ProtNLM"/>
    </source>
</evidence>
<comment type="caution">
    <text evidence="2">The sequence shown here is derived from an EMBL/GenBank/DDBJ whole genome shotgun (WGS) entry which is preliminary data.</text>
</comment>
<name>A0A397HLZ1_9GLOM</name>
<feature type="transmembrane region" description="Helical" evidence="1">
    <location>
        <begin position="63"/>
        <end position="83"/>
    </location>
</feature>
<keyword evidence="3" id="KW-1185">Reference proteome</keyword>